<dbReference type="InterPro" id="IPR003725">
    <property type="entry name" value="ModE-bd_N"/>
</dbReference>
<sequence>MSEIDIELSIKLQQQLFVDPRRIHLLRAIEKCGSISQAAKQVGISYKTAWDNLNAMDLLSPKPLLQRSSGGKEGGGTTLTAYAKRVLRLYELLEQTQLRAFAILQDENIPLTSLLSATAKFSLQSSARNQLIGTVAAVRTQGLISEVRINIDGLPQPLTAEITQASAVRLQLQAQQELLLMFKAPWVTLHKQPQGLNSFKGKISALQQQQGNHEAVIQVTPQIECCASYHNNEQYQIGEEIYLSIAPEKIILLAL</sequence>
<protein>
    <submittedName>
        <fullName evidence="8">Molybdate transport system regulatory protein</fullName>
    </submittedName>
</protein>
<keyword evidence="9" id="KW-1185">Reference proteome</keyword>
<dbReference type="Pfam" id="PF03459">
    <property type="entry name" value="TOBE"/>
    <property type="match status" value="1"/>
</dbReference>
<dbReference type="SUPFAM" id="SSF50331">
    <property type="entry name" value="MOP-like"/>
    <property type="match status" value="2"/>
</dbReference>
<dbReference type="Proteomes" id="UP000192408">
    <property type="component" value="Unassembled WGS sequence"/>
</dbReference>
<dbReference type="GO" id="GO:0015689">
    <property type="term" value="P:molybdate ion transport"/>
    <property type="evidence" value="ECO:0007669"/>
    <property type="project" value="UniProtKB-UniRule"/>
</dbReference>
<dbReference type="AlphaFoldDB" id="A0A1W1UCY2"/>
<dbReference type="InterPro" id="IPR036388">
    <property type="entry name" value="WH-like_DNA-bd_sf"/>
</dbReference>
<feature type="domain" description="Mop" evidence="7">
    <location>
        <begin position="124"/>
        <end position="191"/>
    </location>
</feature>
<dbReference type="GO" id="GO:0030151">
    <property type="term" value="F:molybdenum ion binding"/>
    <property type="evidence" value="ECO:0007669"/>
    <property type="project" value="UniProtKB-UniRule"/>
</dbReference>
<comment type="similarity">
    <text evidence="1 5">Belongs to the ModE family.</text>
</comment>
<dbReference type="Pfam" id="PF00126">
    <property type="entry name" value="HTH_1"/>
    <property type="match status" value="1"/>
</dbReference>
<dbReference type="InterPro" id="IPR005116">
    <property type="entry name" value="Transp-assoc_OB_typ1"/>
</dbReference>
<name>A0A1W1UCY2_9PAST</name>
<dbReference type="InterPro" id="IPR000847">
    <property type="entry name" value="LysR_HTH_N"/>
</dbReference>
<dbReference type="NCBIfam" id="TIGR00638">
    <property type="entry name" value="Mop"/>
    <property type="match status" value="1"/>
</dbReference>
<dbReference type="GO" id="GO:0003700">
    <property type="term" value="F:DNA-binding transcription factor activity"/>
    <property type="evidence" value="ECO:0007669"/>
    <property type="project" value="InterPro"/>
</dbReference>
<proteinExistence type="inferred from homology"/>
<accession>A0A1W1UCY2</accession>
<evidence type="ECO:0000313" key="9">
    <source>
        <dbReference type="Proteomes" id="UP000192408"/>
    </source>
</evidence>
<keyword evidence="4" id="KW-0677">Repeat</keyword>
<keyword evidence="2 5" id="KW-0813">Transport</keyword>
<dbReference type="PANTHER" id="PTHR30432">
    <property type="entry name" value="TRANSCRIPTIONAL REGULATOR MODE"/>
    <property type="match status" value="1"/>
</dbReference>
<gene>
    <name evidence="8" type="ORF">SAMN05660772_00251</name>
</gene>
<dbReference type="InterPro" id="IPR004606">
    <property type="entry name" value="Mop_domain"/>
</dbReference>
<evidence type="ECO:0000256" key="3">
    <source>
        <dbReference type="ARBA" id="ARBA00022505"/>
    </source>
</evidence>
<dbReference type="PROSITE" id="PS51866">
    <property type="entry name" value="MOP"/>
    <property type="match status" value="1"/>
</dbReference>
<dbReference type="InterPro" id="IPR036390">
    <property type="entry name" value="WH_DNA-bd_sf"/>
</dbReference>
<evidence type="ECO:0000256" key="4">
    <source>
        <dbReference type="ARBA" id="ARBA00022737"/>
    </source>
</evidence>
<keyword evidence="3 5" id="KW-0500">Molybdenum</keyword>
<evidence type="ECO:0000256" key="5">
    <source>
        <dbReference type="PIRNR" id="PIRNR005763"/>
    </source>
</evidence>
<feature type="region of interest" description="Required for dimer formation and molybdate binding" evidence="6">
    <location>
        <begin position="125"/>
        <end position="133"/>
    </location>
</feature>
<organism evidence="8 9">
    <name type="scientific">Pasteurella testudinis DSM 23072</name>
    <dbReference type="NCBI Taxonomy" id="1122938"/>
    <lineage>
        <taxon>Bacteria</taxon>
        <taxon>Pseudomonadati</taxon>
        <taxon>Pseudomonadota</taxon>
        <taxon>Gammaproteobacteria</taxon>
        <taxon>Pasteurellales</taxon>
        <taxon>Pasteurellaceae</taxon>
        <taxon>Pasteurella</taxon>
    </lineage>
</organism>
<dbReference type="STRING" id="1122938.SAMN05660772_00251"/>
<reference evidence="9" key="1">
    <citation type="submission" date="2017-04" db="EMBL/GenBank/DDBJ databases">
        <authorList>
            <person name="Varghese N."/>
            <person name="Submissions S."/>
        </authorList>
    </citation>
    <scope>NUCLEOTIDE SEQUENCE [LARGE SCALE GENOMIC DNA]</scope>
    <source>
        <strain evidence="9">DSM 23072</strain>
    </source>
</reference>
<dbReference type="InterPro" id="IPR016462">
    <property type="entry name" value="ModE"/>
</dbReference>
<dbReference type="PIRSF" id="PIRSF005763">
    <property type="entry name" value="Txn_reg_ModE"/>
    <property type="match status" value="1"/>
</dbReference>
<dbReference type="EMBL" id="FWWV01000001">
    <property type="protein sequence ID" value="SMB78872.1"/>
    <property type="molecule type" value="Genomic_DNA"/>
</dbReference>
<dbReference type="Gene3D" id="1.10.10.10">
    <property type="entry name" value="Winged helix-like DNA-binding domain superfamily/Winged helix DNA-binding domain"/>
    <property type="match status" value="1"/>
</dbReference>
<dbReference type="InterPro" id="IPR008995">
    <property type="entry name" value="Mo/tungstate-bd_C_term_dom"/>
</dbReference>
<evidence type="ECO:0000256" key="6">
    <source>
        <dbReference type="PIRSR" id="PIRSR005763-1"/>
    </source>
</evidence>
<evidence type="ECO:0000256" key="2">
    <source>
        <dbReference type="ARBA" id="ARBA00022448"/>
    </source>
</evidence>
<dbReference type="SUPFAM" id="SSF46785">
    <property type="entry name" value="Winged helix' DNA-binding domain"/>
    <property type="match status" value="1"/>
</dbReference>
<dbReference type="NCBIfam" id="TIGR00637">
    <property type="entry name" value="ModE_repress"/>
    <property type="match status" value="1"/>
</dbReference>
<dbReference type="RefSeq" id="WP_084255504.1">
    <property type="nucleotide sequence ID" value="NZ_FWWV01000001.1"/>
</dbReference>
<dbReference type="Gene3D" id="2.40.50.100">
    <property type="match status" value="1"/>
</dbReference>
<dbReference type="InterPro" id="IPR051815">
    <property type="entry name" value="Molybdate_resp_trans_reg"/>
</dbReference>
<dbReference type="PANTHER" id="PTHR30432:SF1">
    <property type="entry name" value="DNA-BINDING TRANSCRIPTIONAL DUAL REGULATOR MODE"/>
    <property type="match status" value="1"/>
</dbReference>
<evidence type="ECO:0000256" key="1">
    <source>
        <dbReference type="ARBA" id="ARBA00008110"/>
    </source>
</evidence>
<evidence type="ECO:0000313" key="8">
    <source>
        <dbReference type="EMBL" id="SMB78872.1"/>
    </source>
</evidence>
<evidence type="ECO:0000259" key="7">
    <source>
        <dbReference type="PROSITE" id="PS51866"/>
    </source>
</evidence>